<evidence type="ECO:0000313" key="1">
    <source>
        <dbReference type="EMBL" id="TFY77328.1"/>
    </source>
</evidence>
<comment type="caution">
    <text evidence="1">The sequence shown here is derived from an EMBL/GenBank/DDBJ whole genome shotgun (WGS) entry which is preliminary data.</text>
</comment>
<organism evidence="1 2">
    <name type="scientific">Hericium alpestre</name>
    <dbReference type="NCBI Taxonomy" id="135208"/>
    <lineage>
        <taxon>Eukaryota</taxon>
        <taxon>Fungi</taxon>
        <taxon>Dikarya</taxon>
        <taxon>Basidiomycota</taxon>
        <taxon>Agaricomycotina</taxon>
        <taxon>Agaricomycetes</taxon>
        <taxon>Russulales</taxon>
        <taxon>Hericiaceae</taxon>
        <taxon>Hericium</taxon>
    </lineage>
</organism>
<gene>
    <name evidence="1" type="ORF">EWM64_g6683</name>
</gene>
<proteinExistence type="predicted"/>
<name>A0A4Y9ZV21_9AGAM</name>
<evidence type="ECO:0000313" key="2">
    <source>
        <dbReference type="Proteomes" id="UP000298061"/>
    </source>
</evidence>
<accession>A0A4Y9ZV21</accession>
<keyword evidence="2" id="KW-1185">Reference proteome</keyword>
<sequence length="124" mass="13811">MPQSLPAFDNLDPNDVRAYNLDLSDLSLRTAYDTCFWLESFSGLEVFATNLEHDRSHSVMTEISSTLTARVLGYALLFAHNQAGRAALIQEINKCNQDLELLAGLAHFPQSQGPHTQHIKLPES</sequence>
<reference evidence="1 2" key="1">
    <citation type="submission" date="2019-02" db="EMBL/GenBank/DDBJ databases">
        <title>Genome sequencing of the rare red list fungi Hericium alpestre (H. flagellum).</title>
        <authorList>
            <person name="Buettner E."/>
            <person name="Kellner H."/>
        </authorList>
    </citation>
    <scope>NUCLEOTIDE SEQUENCE [LARGE SCALE GENOMIC DNA]</scope>
    <source>
        <strain evidence="1 2">DSM 108284</strain>
    </source>
</reference>
<dbReference type="AlphaFoldDB" id="A0A4Y9ZV21"/>
<dbReference type="EMBL" id="SFCI01000943">
    <property type="protein sequence ID" value="TFY77328.1"/>
    <property type="molecule type" value="Genomic_DNA"/>
</dbReference>
<protein>
    <submittedName>
        <fullName evidence="1">Uncharacterized protein</fullName>
    </submittedName>
</protein>
<dbReference type="Proteomes" id="UP000298061">
    <property type="component" value="Unassembled WGS sequence"/>
</dbReference>